<dbReference type="SUPFAM" id="SSF48452">
    <property type="entry name" value="TPR-like"/>
    <property type="match status" value="2"/>
</dbReference>
<gene>
    <name evidence="2" type="ORF">RUM43_006621</name>
</gene>
<organism evidence="2 3">
    <name type="scientific">Polyplax serrata</name>
    <name type="common">Common mouse louse</name>
    <dbReference type="NCBI Taxonomy" id="468196"/>
    <lineage>
        <taxon>Eukaryota</taxon>
        <taxon>Metazoa</taxon>
        <taxon>Ecdysozoa</taxon>
        <taxon>Arthropoda</taxon>
        <taxon>Hexapoda</taxon>
        <taxon>Insecta</taxon>
        <taxon>Pterygota</taxon>
        <taxon>Neoptera</taxon>
        <taxon>Paraneoptera</taxon>
        <taxon>Psocodea</taxon>
        <taxon>Troctomorpha</taxon>
        <taxon>Phthiraptera</taxon>
        <taxon>Anoplura</taxon>
        <taxon>Polyplacidae</taxon>
        <taxon>Polyplax</taxon>
    </lineage>
</organism>
<dbReference type="EMBL" id="JAWJWE010000037">
    <property type="protein sequence ID" value="KAK6626310.1"/>
    <property type="molecule type" value="Genomic_DNA"/>
</dbReference>
<sequence length="707" mass="80039">MEDLTRDPKSLFSFCIDILTENFKILKTEIKCLSANILFDIYYKLYKENSLCLLGDEFSNLETFTRLLKLSKCRLNLHKCFQTLEEHGAGVAKTLTSTYVHNAKKYSGHSCSKSRLAIIDTGLRLGECSRLMVQSAVIQCLPPNDRLIGADRLIVSIERNRSSLPEIVIPFKLVKPFSSWYSQDGKLTEMLTITEAVANYSVLFSEGTGRNPTVGHRLGPIFCSKIYSNFAKRSFLTDAAWFEKAEKVLFVCKEVCESLEPTTPNKILLLQCCHKLLRVQALFCNLVGAQKTYEQTLTLIDDLKAINQAPHLAGIYADFSFYFFTKNEFHEAHRHSIAALKELRPVKSSRGSRQSAVPAKTVVEVLRHASKSCVVKREFTKAGILVRQAVNLAAEVFGTDHPKYADALLDYGFFLLYYDSIQQCVEVYETAYNIKTSVFKKDNVHVALALEDLAYGLYVREYSSGRFQMAKEKSEESIRIMEKLLPVDHFMLSSAKRVKALILEEIAIDNSVEQSHFGLLHDAEELHLIALNISKKAFGEKNVQTAKHYGNLGRLYQSMKKYGEAEKMHLKAIAIKEELLGPDDYEVGLSVGHLASLYNYHMNEFGKAIDLYLRSMSINIKLFGKGYSGLEYDYRGMIHVFTHLDDPQKVAEYSYLLNSWKVLREYQLWKNNTDAIMTHEPPSPIGQILLAVLDNSADQQPAVSAAS</sequence>
<evidence type="ECO:0000313" key="2">
    <source>
        <dbReference type="EMBL" id="KAK6626310.1"/>
    </source>
</evidence>
<dbReference type="GO" id="GO:0031462">
    <property type="term" value="C:Cul2-RING ubiquitin ligase complex"/>
    <property type="evidence" value="ECO:0007669"/>
    <property type="project" value="TreeGrafter"/>
</dbReference>
<dbReference type="PANTHER" id="PTHR46575">
    <property type="entry name" value="AMYLOID PROTEIN-BINDING PROTEIN 2"/>
    <property type="match status" value="1"/>
</dbReference>
<dbReference type="InterPro" id="IPR042476">
    <property type="entry name" value="APPBP2"/>
</dbReference>
<evidence type="ECO:0000256" key="1">
    <source>
        <dbReference type="PROSITE-ProRule" id="PRU00339"/>
    </source>
</evidence>
<dbReference type="GO" id="GO:0006886">
    <property type="term" value="P:intracellular protein transport"/>
    <property type="evidence" value="ECO:0007669"/>
    <property type="project" value="InterPro"/>
</dbReference>
<dbReference type="GO" id="GO:1990756">
    <property type="term" value="F:ubiquitin-like ligase-substrate adaptor activity"/>
    <property type="evidence" value="ECO:0007669"/>
    <property type="project" value="TreeGrafter"/>
</dbReference>
<dbReference type="PANTHER" id="PTHR46575:SF1">
    <property type="entry name" value="AMYLOID PROTEIN-BINDING PROTEIN 2"/>
    <property type="match status" value="1"/>
</dbReference>
<dbReference type="InterPro" id="IPR011990">
    <property type="entry name" value="TPR-like_helical_dom_sf"/>
</dbReference>
<dbReference type="AlphaFoldDB" id="A0AAN8PLN7"/>
<dbReference type="GO" id="GO:0043161">
    <property type="term" value="P:proteasome-mediated ubiquitin-dependent protein catabolic process"/>
    <property type="evidence" value="ECO:0007669"/>
    <property type="project" value="TreeGrafter"/>
</dbReference>
<dbReference type="Proteomes" id="UP001372834">
    <property type="component" value="Unassembled WGS sequence"/>
</dbReference>
<protein>
    <recommendedName>
        <fullName evidence="4">Amyloid protein-binding protein 2</fullName>
    </recommendedName>
</protein>
<proteinExistence type="predicted"/>
<evidence type="ECO:0008006" key="4">
    <source>
        <dbReference type="Google" id="ProtNLM"/>
    </source>
</evidence>
<dbReference type="Pfam" id="PF13424">
    <property type="entry name" value="TPR_12"/>
    <property type="match status" value="1"/>
</dbReference>
<evidence type="ECO:0000313" key="3">
    <source>
        <dbReference type="Proteomes" id="UP001372834"/>
    </source>
</evidence>
<reference evidence="2 3" key="1">
    <citation type="submission" date="2023-10" db="EMBL/GenBank/DDBJ databases">
        <title>Genomes of two closely related lineages of the louse Polyplax serrata with different host specificities.</title>
        <authorList>
            <person name="Martinu J."/>
            <person name="Tarabai H."/>
            <person name="Stefka J."/>
            <person name="Hypsa V."/>
        </authorList>
    </citation>
    <scope>NUCLEOTIDE SEQUENCE [LARGE SCALE GENOMIC DNA]</scope>
    <source>
        <strain evidence="2">HR10_N</strain>
    </source>
</reference>
<dbReference type="SMART" id="SM00028">
    <property type="entry name" value="TPR"/>
    <property type="match status" value="1"/>
</dbReference>
<dbReference type="InterPro" id="IPR019734">
    <property type="entry name" value="TPR_rpt"/>
</dbReference>
<dbReference type="Gene3D" id="1.25.40.10">
    <property type="entry name" value="Tetratricopeptide repeat domain"/>
    <property type="match status" value="2"/>
</dbReference>
<accession>A0AAN8PLN7</accession>
<dbReference type="PROSITE" id="PS50005">
    <property type="entry name" value="TPR"/>
    <property type="match status" value="1"/>
</dbReference>
<keyword evidence="1" id="KW-0802">TPR repeat</keyword>
<feature type="repeat" description="TPR" evidence="1">
    <location>
        <begin position="546"/>
        <end position="579"/>
    </location>
</feature>
<name>A0AAN8PLN7_POLSC</name>
<comment type="caution">
    <text evidence="2">The sequence shown here is derived from an EMBL/GenBank/DDBJ whole genome shotgun (WGS) entry which is preliminary data.</text>
</comment>